<dbReference type="CDD" id="cd08180">
    <property type="entry name" value="PDD"/>
    <property type="match status" value="1"/>
</dbReference>
<feature type="domain" description="Alcohol dehydrogenase iron-type/glycerol dehydrogenase GldA" evidence="2">
    <location>
        <begin position="7"/>
        <end position="159"/>
    </location>
</feature>
<dbReference type="STRING" id="1423775.FD03_GL000463"/>
<dbReference type="Pfam" id="PF00465">
    <property type="entry name" value="Fe-ADH"/>
    <property type="match status" value="1"/>
</dbReference>
<dbReference type="InterPro" id="IPR018211">
    <property type="entry name" value="ADH_Fe_CS"/>
</dbReference>
<evidence type="ECO:0000259" key="3">
    <source>
        <dbReference type="Pfam" id="PF25137"/>
    </source>
</evidence>
<dbReference type="FunFam" id="3.40.50.1970:FF:000003">
    <property type="entry name" value="Alcohol dehydrogenase, iron-containing"/>
    <property type="match status" value="1"/>
</dbReference>
<evidence type="ECO:0000313" key="4">
    <source>
        <dbReference type="EMBL" id="KRK79761.1"/>
    </source>
</evidence>
<name>A0A0R1KGX0_9LACO</name>
<dbReference type="PATRIC" id="fig|1423775.4.peg.472"/>
<reference evidence="4 5" key="1">
    <citation type="journal article" date="2015" name="Genome Announc.">
        <title>Expanding the biotechnology potential of lactobacilli through comparative genomics of 213 strains and associated genera.</title>
        <authorList>
            <person name="Sun Z."/>
            <person name="Harris H.M."/>
            <person name="McCann A."/>
            <person name="Guo C."/>
            <person name="Argimon S."/>
            <person name="Zhang W."/>
            <person name="Yang X."/>
            <person name="Jeffery I.B."/>
            <person name="Cooney J.C."/>
            <person name="Kagawa T.F."/>
            <person name="Liu W."/>
            <person name="Song Y."/>
            <person name="Salvetti E."/>
            <person name="Wrobel A."/>
            <person name="Rasinkangas P."/>
            <person name="Parkhill J."/>
            <person name="Rea M.C."/>
            <person name="O'Sullivan O."/>
            <person name="Ritari J."/>
            <person name="Douillard F.P."/>
            <person name="Paul Ross R."/>
            <person name="Yang R."/>
            <person name="Briner A.E."/>
            <person name="Felis G.E."/>
            <person name="de Vos W.M."/>
            <person name="Barrangou R."/>
            <person name="Klaenhammer T.R."/>
            <person name="Caufield P.W."/>
            <person name="Cui Y."/>
            <person name="Zhang H."/>
            <person name="O'Toole P.W."/>
        </authorList>
    </citation>
    <scope>NUCLEOTIDE SEQUENCE [LARGE SCALE GENOMIC DNA]</scope>
    <source>
        <strain evidence="4 5">DSM 19682</strain>
    </source>
</reference>
<dbReference type="InterPro" id="IPR001670">
    <property type="entry name" value="ADH_Fe/GldA"/>
</dbReference>
<proteinExistence type="predicted"/>
<dbReference type="PANTHER" id="PTHR11496:SF83">
    <property type="entry name" value="HYDROXYACID-OXOACID TRANSHYDROGENASE, MITOCHONDRIAL"/>
    <property type="match status" value="1"/>
</dbReference>
<protein>
    <submittedName>
        <fullName evidence="4">Bifunctional alcohol dehydrogenase acetaldehyde dehydrogenase</fullName>
    </submittedName>
</protein>
<dbReference type="InterPro" id="IPR056798">
    <property type="entry name" value="ADH_Fe_C"/>
</dbReference>
<keyword evidence="1" id="KW-0560">Oxidoreductase</keyword>
<dbReference type="Gene3D" id="1.20.1090.10">
    <property type="entry name" value="Dehydroquinate synthase-like - alpha domain"/>
    <property type="match status" value="1"/>
</dbReference>
<evidence type="ECO:0000313" key="5">
    <source>
        <dbReference type="Proteomes" id="UP000051248"/>
    </source>
</evidence>
<dbReference type="Pfam" id="PF25137">
    <property type="entry name" value="ADH_Fe_C"/>
    <property type="match status" value="1"/>
</dbReference>
<keyword evidence="5" id="KW-1185">Reference proteome</keyword>
<dbReference type="InterPro" id="IPR039697">
    <property type="entry name" value="Alcohol_dehydrogenase_Fe"/>
</dbReference>
<dbReference type="EMBL" id="AZDZ01000011">
    <property type="protein sequence ID" value="KRK79761.1"/>
    <property type="molecule type" value="Genomic_DNA"/>
</dbReference>
<dbReference type="PROSITE" id="PS00913">
    <property type="entry name" value="ADH_IRON_1"/>
    <property type="match status" value="1"/>
</dbReference>
<dbReference type="AlphaFoldDB" id="A0A0R1KGX0"/>
<gene>
    <name evidence="4" type="ORF">FD03_GL000463</name>
</gene>
<dbReference type="Proteomes" id="UP000051248">
    <property type="component" value="Unassembled WGS sequence"/>
</dbReference>
<dbReference type="FunFam" id="1.20.1090.10:FF:000001">
    <property type="entry name" value="Aldehyde-alcohol dehydrogenase"/>
    <property type="match status" value="1"/>
</dbReference>
<dbReference type="PROSITE" id="PS00060">
    <property type="entry name" value="ADH_IRON_2"/>
    <property type="match status" value="1"/>
</dbReference>
<sequence>MGSFKMPTKIYSGHGAVDKIRDFGINRALVICDPFMEKSHKVDNITKVFDELKTPYAVFSEVVPDPSIDVVSKGIAKAIEIEPDAIIALGGGSALDTAKSVRHIYYGVKNDKKIQLICVPTTSGTGSEVTSFAVISDPAKNGKYALVDESMVPDIAILDSEFTLSVPAGVTADTGMDVLTHTLEAYVSTDATDFTDALAEKAMRIIWEDLVDVYKDGSNAELREKVHNASCLAGMAFSEASLGISHSLAHALGGRFHIAHGRCNAMLLPYVVAYNAGLDLPTDSEPALAKYQQAAKMLGVQSGTAKTSVTLLISRIQRMSKQMNIPKTIEECGIDNAEFMEAIPDMAAAAMNDKCTLTNPRQPKKEDLEGLYKRICRGGF</sequence>
<organism evidence="4 5">
    <name type="scientific">Companilactobacillus nodensis DSM 19682 = JCM 14932 = NBRC 107160</name>
    <dbReference type="NCBI Taxonomy" id="1423775"/>
    <lineage>
        <taxon>Bacteria</taxon>
        <taxon>Bacillati</taxon>
        <taxon>Bacillota</taxon>
        <taxon>Bacilli</taxon>
        <taxon>Lactobacillales</taxon>
        <taxon>Lactobacillaceae</taxon>
        <taxon>Companilactobacillus</taxon>
    </lineage>
</organism>
<dbReference type="RefSeq" id="WP_025023776.1">
    <property type="nucleotide sequence ID" value="NZ_AZDZ01000011.1"/>
</dbReference>
<evidence type="ECO:0000259" key="2">
    <source>
        <dbReference type="Pfam" id="PF00465"/>
    </source>
</evidence>
<evidence type="ECO:0000256" key="1">
    <source>
        <dbReference type="ARBA" id="ARBA00023002"/>
    </source>
</evidence>
<feature type="domain" description="Fe-containing alcohol dehydrogenase-like C-terminal" evidence="3">
    <location>
        <begin position="171"/>
        <end position="375"/>
    </location>
</feature>
<dbReference type="PANTHER" id="PTHR11496">
    <property type="entry name" value="ALCOHOL DEHYDROGENASE"/>
    <property type="match status" value="1"/>
</dbReference>
<dbReference type="OrthoDB" id="9815791at2"/>
<accession>A0A0R1KGX0</accession>
<comment type="caution">
    <text evidence="4">The sequence shown here is derived from an EMBL/GenBank/DDBJ whole genome shotgun (WGS) entry which is preliminary data.</text>
</comment>
<dbReference type="GO" id="GO:0004022">
    <property type="term" value="F:alcohol dehydrogenase (NAD+) activity"/>
    <property type="evidence" value="ECO:0007669"/>
    <property type="project" value="TreeGrafter"/>
</dbReference>
<dbReference type="eggNOG" id="COG1454">
    <property type="taxonomic scope" value="Bacteria"/>
</dbReference>
<dbReference type="GO" id="GO:0046872">
    <property type="term" value="F:metal ion binding"/>
    <property type="evidence" value="ECO:0007669"/>
    <property type="project" value="InterPro"/>
</dbReference>
<dbReference type="Gene3D" id="3.40.50.1970">
    <property type="match status" value="1"/>
</dbReference>
<dbReference type="SUPFAM" id="SSF56796">
    <property type="entry name" value="Dehydroquinate synthase-like"/>
    <property type="match status" value="1"/>
</dbReference>